<dbReference type="PANTHER" id="PTHR11280:SF5">
    <property type="entry name" value="GLUCOSAMINE-6-PHOSPHATE ISOMERASE"/>
    <property type="match status" value="1"/>
</dbReference>
<feature type="active site" description="Proton acceptor; for ring-opening step" evidence="2">
    <location>
        <position position="147"/>
    </location>
</feature>
<accession>A0A6A7Y085</accession>
<dbReference type="EC" id="3.5.99.6" evidence="2"/>
<evidence type="ECO:0000313" key="5">
    <source>
        <dbReference type="Proteomes" id="UP000332515"/>
    </source>
</evidence>
<dbReference type="Gene3D" id="3.40.50.1360">
    <property type="match status" value="1"/>
</dbReference>
<dbReference type="AlphaFoldDB" id="A0A6A7Y085"/>
<feature type="active site" description="For ring-opening step" evidence="2">
    <location>
        <position position="152"/>
    </location>
</feature>
<comment type="caution">
    <text evidence="2">Lacks conserved residue(s) required for the propagation of feature annotation.</text>
</comment>
<reference evidence="4 5" key="1">
    <citation type="submission" date="2019-09" db="EMBL/GenBank/DDBJ databases">
        <title>Segnochrobactrum spirostomi gen. nov., sp. nov., isolated from the ciliate Spirostomum cf. yagiui and description of a novel family, Segnochrobactraceae fam. nov. within the order Rhizobiales of the class Alphaproteobacteria.</title>
        <authorList>
            <person name="Akter S."/>
            <person name="Shazib S.U.A."/>
            <person name="Shin M.K."/>
        </authorList>
    </citation>
    <scope>NUCLEOTIDE SEQUENCE [LARGE SCALE GENOMIC DNA]</scope>
    <source>
        <strain evidence="4 5">Sp-1</strain>
    </source>
</reference>
<keyword evidence="2" id="KW-0119">Carbohydrate metabolism</keyword>
<dbReference type="GO" id="GO:0019262">
    <property type="term" value="P:N-acetylneuraminate catabolic process"/>
    <property type="evidence" value="ECO:0007669"/>
    <property type="project" value="UniProtKB-UniRule"/>
</dbReference>
<evidence type="ECO:0000256" key="2">
    <source>
        <dbReference type="HAMAP-Rule" id="MF_01241"/>
    </source>
</evidence>
<evidence type="ECO:0000256" key="1">
    <source>
        <dbReference type="ARBA" id="ARBA00022801"/>
    </source>
</evidence>
<dbReference type="CDD" id="cd01399">
    <property type="entry name" value="GlcN6P_deaminase"/>
    <property type="match status" value="1"/>
</dbReference>
<dbReference type="SUPFAM" id="SSF100950">
    <property type="entry name" value="NagB/RpiA/CoA transferase-like"/>
    <property type="match status" value="1"/>
</dbReference>
<gene>
    <name evidence="2 4" type="primary">nagB</name>
    <name evidence="4" type="ORF">F0357_03725</name>
</gene>
<dbReference type="InterPro" id="IPR004547">
    <property type="entry name" value="Glucosamine6P_isomerase"/>
</dbReference>
<feature type="active site" description="For ring-opening step" evidence="2">
    <location>
        <position position="145"/>
    </location>
</feature>
<dbReference type="Proteomes" id="UP000332515">
    <property type="component" value="Unassembled WGS sequence"/>
</dbReference>
<dbReference type="RefSeq" id="WP_153478899.1">
    <property type="nucleotide sequence ID" value="NZ_VWNA01000001.1"/>
</dbReference>
<dbReference type="PROSITE" id="PS01161">
    <property type="entry name" value="GLC_GALNAC_ISOMERASE"/>
    <property type="match status" value="1"/>
</dbReference>
<dbReference type="InterPro" id="IPR006148">
    <property type="entry name" value="Glc/Gal-6P_isomerase"/>
</dbReference>
<name>A0A6A7Y085_9HYPH</name>
<organism evidence="4 5">
    <name type="scientific">Segnochrobactrum spirostomi</name>
    <dbReference type="NCBI Taxonomy" id="2608987"/>
    <lineage>
        <taxon>Bacteria</taxon>
        <taxon>Pseudomonadati</taxon>
        <taxon>Pseudomonadota</taxon>
        <taxon>Alphaproteobacteria</taxon>
        <taxon>Hyphomicrobiales</taxon>
        <taxon>Segnochrobactraceae</taxon>
        <taxon>Segnochrobactrum</taxon>
    </lineage>
</organism>
<keyword evidence="1 2" id="KW-0378">Hydrolase</keyword>
<dbReference type="InterPro" id="IPR018321">
    <property type="entry name" value="Glucosamine6P_isomerase_CS"/>
</dbReference>
<dbReference type="GO" id="GO:0042802">
    <property type="term" value="F:identical protein binding"/>
    <property type="evidence" value="ECO:0007669"/>
    <property type="project" value="TreeGrafter"/>
</dbReference>
<dbReference type="GO" id="GO:0006043">
    <property type="term" value="P:glucosamine catabolic process"/>
    <property type="evidence" value="ECO:0007669"/>
    <property type="project" value="TreeGrafter"/>
</dbReference>
<dbReference type="GO" id="GO:0004342">
    <property type="term" value="F:glucosamine-6-phosphate deaminase activity"/>
    <property type="evidence" value="ECO:0007669"/>
    <property type="project" value="UniProtKB-UniRule"/>
</dbReference>
<dbReference type="NCBIfam" id="TIGR00502">
    <property type="entry name" value="nagB"/>
    <property type="match status" value="1"/>
</dbReference>
<comment type="catalytic activity">
    <reaction evidence="2">
        <text>alpha-D-glucosamine 6-phosphate + H2O = beta-D-fructose 6-phosphate + NH4(+)</text>
        <dbReference type="Rhea" id="RHEA:12172"/>
        <dbReference type="ChEBI" id="CHEBI:15377"/>
        <dbReference type="ChEBI" id="CHEBI:28938"/>
        <dbReference type="ChEBI" id="CHEBI:57634"/>
        <dbReference type="ChEBI" id="CHEBI:75989"/>
        <dbReference type="EC" id="3.5.99.6"/>
    </reaction>
</comment>
<dbReference type="GO" id="GO:0005737">
    <property type="term" value="C:cytoplasm"/>
    <property type="evidence" value="ECO:0007669"/>
    <property type="project" value="TreeGrafter"/>
</dbReference>
<protein>
    <recommendedName>
        <fullName evidence="2">Glucosamine-6-phosphate deaminase</fullName>
        <ecNumber evidence="2">3.5.99.6</ecNumber>
    </recommendedName>
    <alternativeName>
        <fullName evidence="2">GlcN6P deaminase</fullName>
        <shortName evidence="2">GNPDA</shortName>
    </alternativeName>
    <alternativeName>
        <fullName evidence="2">Glucosamine-6-phosphate isomerase</fullName>
    </alternativeName>
</protein>
<dbReference type="Pfam" id="PF01182">
    <property type="entry name" value="Glucosamine_iso"/>
    <property type="match status" value="1"/>
</dbReference>
<dbReference type="HAMAP" id="MF_01241">
    <property type="entry name" value="GlcN6P_deamin"/>
    <property type="match status" value="1"/>
</dbReference>
<evidence type="ECO:0000259" key="3">
    <source>
        <dbReference type="Pfam" id="PF01182"/>
    </source>
</evidence>
<dbReference type="EMBL" id="VWNA01000001">
    <property type="protein sequence ID" value="MQT11797.1"/>
    <property type="molecule type" value="Genomic_DNA"/>
</dbReference>
<comment type="pathway">
    <text evidence="2">Amino-sugar metabolism; N-acetylneuraminate degradation; D-fructose 6-phosphate from N-acetylneuraminate: step 5/5.</text>
</comment>
<sequence>MKPFAGADHAIRIEVLDDAEAVGRRACDLVCETLSAPSSVLGLATGGTVEPLYAALITRHRAGGVSFAHASSFNLDEYVGLSPDHPASYRATMRRLLFDHVDIDAARTFLPHGAAADLDAEATAYEAAIRAAGGIDLQLLGIGSNGHIGFNEPGSPLASRTRVVALTEETRTANSRFFGPGETVPTEAITMGIATILEARRILMLATGTAKAEAIAAALHGPVGDACPASALQLHGAVTVLADRAAAARLG</sequence>
<feature type="active site" description="Proton acceptor; for enolization step" evidence="2">
    <location>
        <position position="76"/>
    </location>
</feature>
<dbReference type="UniPathway" id="UPA00629">
    <property type="reaction ID" value="UER00684"/>
</dbReference>
<dbReference type="InterPro" id="IPR037171">
    <property type="entry name" value="NagB/RpiA_transferase-like"/>
</dbReference>
<comment type="caution">
    <text evidence="4">The sequence shown here is derived from an EMBL/GenBank/DDBJ whole genome shotgun (WGS) entry which is preliminary data.</text>
</comment>
<evidence type="ECO:0000313" key="4">
    <source>
        <dbReference type="EMBL" id="MQT11797.1"/>
    </source>
</evidence>
<proteinExistence type="inferred from homology"/>
<keyword evidence="5" id="KW-1185">Reference proteome</keyword>
<dbReference type="GO" id="GO:0005975">
    <property type="term" value="P:carbohydrate metabolic process"/>
    <property type="evidence" value="ECO:0007669"/>
    <property type="project" value="InterPro"/>
</dbReference>
<dbReference type="GO" id="GO:0006046">
    <property type="term" value="P:N-acetylglucosamine catabolic process"/>
    <property type="evidence" value="ECO:0007669"/>
    <property type="project" value="UniProtKB-UniRule"/>
</dbReference>
<dbReference type="PANTHER" id="PTHR11280">
    <property type="entry name" value="GLUCOSAMINE-6-PHOSPHATE ISOMERASE"/>
    <property type="match status" value="1"/>
</dbReference>
<feature type="domain" description="Glucosamine/galactosamine-6-phosphate isomerase" evidence="3">
    <location>
        <begin position="32"/>
        <end position="235"/>
    </location>
</feature>
<comment type="similarity">
    <text evidence="2">Belongs to the glucosamine/galactosamine-6-phosphate isomerase family. NagB subfamily.</text>
</comment>
<comment type="function">
    <text evidence="2">Catalyzes the reversible isomerization-deamination of glucosamine 6-phosphate (GlcN6P) to form fructose 6-phosphate (Fru6P) and ammonium ion.</text>
</comment>